<feature type="domain" description="Protein kinase" evidence="23">
    <location>
        <begin position="633"/>
        <end position="905"/>
    </location>
</feature>
<keyword evidence="13 22" id="KW-1133">Transmembrane helix</keyword>
<dbReference type="PROSITE" id="PS50011">
    <property type="entry name" value="PROTEIN_KINASE_DOM"/>
    <property type="match status" value="1"/>
</dbReference>
<keyword evidence="8" id="KW-0732">Signal</keyword>
<evidence type="ECO:0000256" key="12">
    <source>
        <dbReference type="ARBA" id="ARBA00022840"/>
    </source>
</evidence>
<dbReference type="GO" id="GO:0016020">
    <property type="term" value="C:membrane"/>
    <property type="evidence" value="ECO:0007669"/>
    <property type="project" value="UniProtKB-SubCell"/>
</dbReference>
<feature type="domain" description="Bulb-type lectin" evidence="24">
    <location>
        <begin position="132"/>
        <end position="282"/>
    </location>
</feature>
<dbReference type="AlphaFoldDB" id="A0A2I0HPH7"/>
<evidence type="ECO:0000256" key="6">
    <source>
        <dbReference type="ARBA" id="ARBA00022679"/>
    </source>
</evidence>
<keyword evidence="12 20" id="KW-0067">ATP-binding</keyword>
<evidence type="ECO:0000256" key="2">
    <source>
        <dbReference type="ARBA" id="ARBA00012513"/>
    </source>
</evidence>
<evidence type="ECO:0000256" key="18">
    <source>
        <dbReference type="ARBA" id="ARBA00047899"/>
    </source>
</evidence>
<name>A0A2I0HPH7_PUNGR</name>
<feature type="region of interest" description="Disordered" evidence="21">
    <location>
        <begin position="925"/>
        <end position="1003"/>
    </location>
</feature>
<dbReference type="InterPro" id="IPR003609">
    <property type="entry name" value="Pan_app"/>
</dbReference>
<dbReference type="InterPro" id="IPR001480">
    <property type="entry name" value="Bulb-type_lectin_dom"/>
</dbReference>
<dbReference type="STRING" id="22663.A0A2I0HPH7"/>
<dbReference type="SUPFAM" id="SSF56112">
    <property type="entry name" value="Protein kinase-like (PK-like)"/>
    <property type="match status" value="1"/>
</dbReference>
<dbReference type="FunFam" id="3.30.200.20:FF:000178">
    <property type="entry name" value="serine/threonine-protein kinase PBS1-like"/>
    <property type="match status" value="1"/>
</dbReference>
<evidence type="ECO:0000256" key="21">
    <source>
        <dbReference type="SAM" id="MobiDB-lite"/>
    </source>
</evidence>
<dbReference type="EC" id="2.7.11.1" evidence="2"/>
<keyword evidence="14 22" id="KW-0472">Membrane</keyword>
<keyword evidence="26" id="KW-1185">Reference proteome</keyword>
<evidence type="ECO:0000256" key="14">
    <source>
        <dbReference type="ARBA" id="ARBA00023136"/>
    </source>
</evidence>
<keyword evidence="7 22" id="KW-0812">Transmembrane</keyword>
<evidence type="ECO:0000256" key="19">
    <source>
        <dbReference type="ARBA" id="ARBA00048679"/>
    </source>
</evidence>
<feature type="transmembrane region" description="Helical" evidence="22">
    <location>
        <begin position="576"/>
        <end position="598"/>
    </location>
</feature>
<dbReference type="GO" id="GO:0005524">
    <property type="term" value="F:ATP binding"/>
    <property type="evidence" value="ECO:0007669"/>
    <property type="project" value="UniProtKB-UniRule"/>
</dbReference>
<dbReference type="InterPro" id="IPR036426">
    <property type="entry name" value="Bulb-type_lectin_dom_sf"/>
</dbReference>
<accession>A0A2I0HPH7</accession>
<dbReference type="Proteomes" id="UP000233551">
    <property type="component" value="Unassembled WGS sequence"/>
</dbReference>
<evidence type="ECO:0000256" key="22">
    <source>
        <dbReference type="SAM" id="Phobius"/>
    </source>
</evidence>
<dbReference type="Gene3D" id="1.10.510.10">
    <property type="entry name" value="Transferase(Phosphotransferase) domain 1"/>
    <property type="match status" value="1"/>
</dbReference>
<keyword evidence="4" id="KW-0245">EGF-like domain</keyword>
<dbReference type="FunFam" id="2.90.10.30:FF:000003">
    <property type="entry name" value="Os04g0303100 protein"/>
    <property type="match status" value="1"/>
</dbReference>
<keyword evidence="10 20" id="KW-0547">Nucleotide-binding</keyword>
<evidence type="ECO:0000256" key="16">
    <source>
        <dbReference type="ARBA" id="ARBA00023170"/>
    </source>
</evidence>
<dbReference type="Pfam" id="PF08276">
    <property type="entry name" value="PAN_2"/>
    <property type="match status" value="1"/>
</dbReference>
<feature type="binding site" evidence="20">
    <location>
        <position position="661"/>
    </location>
    <ligand>
        <name>ATP</name>
        <dbReference type="ChEBI" id="CHEBI:30616"/>
    </ligand>
</feature>
<dbReference type="InterPro" id="IPR017441">
    <property type="entry name" value="Protein_kinase_ATP_BS"/>
</dbReference>
<comment type="catalytic activity">
    <reaction evidence="19">
        <text>L-seryl-[protein] + ATP = O-phospho-L-seryl-[protein] + ADP + H(+)</text>
        <dbReference type="Rhea" id="RHEA:17989"/>
        <dbReference type="Rhea" id="RHEA-COMP:9863"/>
        <dbReference type="Rhea" id="RHEA-COMP:11604"/>
        <dbReference type="ChEBI" id="CHEBI:15378"/>
        <dbReference type="ChEBI" id="CHEBI:29999"/>
        <dbReference type="ChEBI" id="CHEBI:30616"/>
        <dbReference type="ChEBI" id="CHEBI:83421"/>
        <dbReference type="ChEBI" id="CHEBI:456216"/>
        <dbReference type="EC" id="2.7.11.1"/>
    </reaction>
</comment>
<evidence type="ECO:0000256" key="10">
    <source>
        <dbReference type="ARBA" id="ARBA00022741"/>
    </source>
</evidence>
<evidence type="ECO:0000259" key="23">
    <source>
        <dbReference type="PROSITE" id="PS50011"/>
    </source>
</evidence>
<dbReference type="GO" id="GO:0004674">
    <property type="term" value="F:protein serine/threonine kinase activity"/>
    <property type="evidence" value="ECO:0007669"/>
    <property type="project" value="UniProtKB-KW"/>
</dbReference>
<evidence type="ECO:0000313" key="25">
    <source>
        <dbReference type="EMBL" id="PKI33615.1"/>
    </source>
</evidence>
<evidence type="ECO:0000256" key="4">
    <source>
        <dbReference type="ARBA" id="ARBA00022536"/>
    </source>
</evidence>
<evidence type="ECO:0000256" key="1">
    <source>
        <dbReference type="ARBA" id="ARBA00004479"/>
    </source>
</evidence>
<dbReference type="Gene3D" id="2.90.10.30">
    <property type="match status" value="1"/>
</dbReference>
<comment type="subcellular location">
    <subcellularLocation>
        <location evidence="1">Membrane</location>
        <topology evidence="1">Single-pass type I membrane protein</topology>
    </subcellularLocation>
</comment>
<dbReference type="SMART" id="SM00108">
    <property type="entry name" value="B_lectin"/>
    <property type="match status" value="1"/>
</dbReference>
<evidence type="ECO:0000256" key="13">
    <source>
        <dbReference type="ARBA" id="ARBA00022989"/>
    </source>
</evidence>
<evidence type="ECO:0000256" key="7">
    <source>
        <dbReference type="ARBA" id="ARBA00022692"/>
    </source>
</evidence>
<keyword evidence="17" id="KW-0325">Glycoprotein</keyword>
<dbReference type="SMART" id="SM00220">
    <property type="entry name" value="S_TKc"/>
    <property type="match status" value="1"/>
</dbReference>
<dbReference type="EMBL" id="PGOL01006509">
    <property type="protein sequence ID" value="PKI33615.1"/>
    <property type="molecule type" value="Genomic_DNA"/>
</dbReference>
<evidence type="ECO:0000256" key="11">
    <source>
        <dbReference type="ARBA" id="ARBA00022777"/>
    </source>
</evidence>
<organism evidence="25 26">
    <name type="scientific">Punica granatum</name>
    <name type="common">Pomegranate</name>
    <dbReference type="NCBI Taxonomy" id="22663"/>
    <lineage>
        <taxon>Eukaryota</taxon>
        <taxon>Viridiplantae</taxon>
        <taxon>Streptophyta</taxon>
        <taxon>Embryophyta</taxon>
        <taxon>Tracheophyta</taxon>
        <taxon>Spermatophyta</taxon>
        <taxon>Magnoliopsida</taxon>
        <taxon>eudicotyledons</taxon>
        <taxon>Gunneridae</taxon>
        <taxon>Pentapetalae</taxon>
        <taxon>rosids</taxon>
        <taxon>malvids</taxon>
        <taxon>Myrtales</taxon>
        <taxon>Lythraceae</taxon>
        <taxon>Punica</taxon>
    </lineage>
</organism>
<keyword evidence="3" id="KW-0723">Serine/threonine-protein kinase</keyword>
<dbReference type="PANTHER" id="PTHR47976:SF30">
    <property type="entry name" value="RECEPTOR-LIKE SERINE_THREONINE-PROTEIN KINASE"/>
    <property type="match status" value="1"/>
</dbReference>
<reference evidence="25 26" key="1">
    <citation type="submission" date="2017-11" db="EMBL/GenBank/DDBJ databases">
        <title>De-novo sequencing of pomegranate (Punica granatum L.) genome.</title>
        <authorList>
            <person name="Akparov Z."/>
            <person name="Amiraslanov A."/>
            <person name="Hajiyeva S."/>
            <person name="Abbasov M."/>
            <person name="Kaur K."/>
            <person name="Hamwieh A."/>
            <person name="Solovyev V."/>
            <person name="Salamov A."/>
            <person name="Braich B."/>
            <person name="Kosarev P."/>
            <person name="Mahmoud A."/>
            <person name="Hajiyev E."/>
            <person name="Babayeva S."/>
            <person name="Izzatullayeva V."/>
            <person name="Mammadov A."/>
            <person name="Mammadov A."/>
            <person name="Sharifova S."/>
            <person name="Ojaghi J."/>
            <person name="Eynullazada K."/>
            <person name="Bayramov B."/>
            <person name="Abdulazimova A."/>
            <person name="Shahmuradov I."/>
        </authorList>
    </citation>
    <scope>NUCLEOTIDE SEQUENCE [LARGE SCALE GENOMIC DNA]</scope>
    <source>
        <strain evidence="26">cv. AG2017</strain>
        <tissue evidence="25">Leaf</tissue>
    </source>
</reference>
<dbReference type="PROSITE" id="PS00107">
    <property type="entry name" value="PROTEIN_KINASE_ATP"/>
    <property type="match status" value="1"/>
</dbReference>
<dbReference type="InterPro" id="IPR011009">
    <property type="entry name" value="Kinase-like_dom_sf"/>
</dbReference>
<dbReference type="PROSITE" id="PS00108">
    <property type="entry name" value="PROTEIN_KINASE_ST"/>
    <property type="match status" value="1"/>
</dbReference>
<keyword evidence="6" id="KW-0808">Transferase</keyword>
<dbReference type="PROSITE" id="PS50927">
    <property type="entry name" value="BULB_LECTIN"/>
    <property type="match status" value="1"/>
</dbReference>
<proteinExistence type="predicted"/>
<evidence type="ECO:0000259" key="24">
    <source>
        <dbReference type="PROSITE" id="PS50927"/>
    </source>
</evidence>
<keyword evidence="9" id="KW-0430">Lectin</keyword>
<evidence type="ECO:0000256" key="17">
    <source>
        <dbReference type="ARBA" id="ARBA00023180"/>
    </source>
</evidence>
<evidence type="ECO:0000256" key="15">
    <source>
        <dbReference type="ARBA" id="ARBA00023157"/>
    </source>
</evidence>
<evidence type="ECO:0000256" key="20">
    <source>
        <dbReference type="PROSITE-ProRule" id="PRU10141"/>
    </source>
</evidence>
<dbReference type="InterPro" id="IPR008271">
    <property type="entry name" value="Ser/Thr_kinase_AS"/>
</dbReference>
<dbReference type="PANTHER" id="PTHR47976">
    <property type="entry name" value="G-TYPE LECTIN S-RECEPTOR-LIKE SERINE/THREONINE-PROTEIN KINASE SD2-5"/>
    <property type="match status" value="1"/>
</dbReference>
<evidence type="ECO:0000313" key="26">
    <source>
        <dbReference type="Proteomes" id="UP000233551"/>
    </source>
</evidence>
<evidence type="ECO:0000256" key="3">
    <source>
        <dbReference type="ARBA" id="ARBA00022527"/>
    </source>
</evidence>
<evidence type="ECO:0000256" key="8">
    <source>
        <dbReference type="ARBA" id="ARBA00022729"/>
    </source>
</evidence>
<dbReference type="InterPro" id="IPR051343">
    <property type="entry name" value="G-type_lectin_kinases/EP1-like"/>
</dbReference>
<dbReference type="Pfam" id="PF00069">
    <property type="entry name" value="Pkinase"/>
    <property type="match status" value="1"/>
</dbReference>
<evidence type="ECO:0000256" key="5">
    <source>
        <dbReference type="ARBA" id="ARBA00022553"/>
    </source>
</evidence>
<comment type="caution">
    <text evidence="25">The sequence shown here is derived from an EMBL/GenBank/DDBJ whole genome shotgun (WGS) entry which is preliminary data.</text>
</comment>
<dbReference type="InterPro" id="IPR000719">
    <property type="entry name" value="Prot_kinase_dom"/>
</dbReference>
<keyword evidence="11" id="KW-0418">Kinase</keyword>
<gene>
    <name evidence="25" type="ORF">CRG98_045971</name>
</gene>
<dbReference type="CDD" id="cd00028">
    <property type="entry name" value="B_lectin"/>
    <property type="match status" value="1"/>
</dbReference>
<dbReference type="CDD" id="cd14066">
    <property type="entry name" value="STKc_IRAK"/>
    <property type="match status" value="1"/>
</dbReference>
<dbReference type="FunFam" id="1.10.510.10:FF:000248">
    <property type="entry name" value="S-receptor-like kinase 5"/>
    <property type="match status" value="1"/>
</dbReference>
<dbReference type="CDD" id="cd01098">
    <property type="entry name" value="PAN_AP_plant"/>
    <property type="match status" value="1"/>
</dbReference>
<keyword evidence="16" id="KW-0675">Receptor</keyword>
<keyword evidence="15" id="KW-1015">Disulfide bond</keyword>
<sequence>MAEGGSQATSPVAPVETLIASPHPLSLHLWVEVVRFFLFGPYTWLHMTQRMLEAVWYQLSLSEKKLDLEGLSLSFESFMNYKSQPTSLYQNFRSKEAIMFKGRRTSFCRDFGLRLIGVACLSYSLVGGQEQFDQSTATAGLSTSWTLSKSSAHAEWFNDGSFLLPILHMEIYGFGFYMKVEIPGNYFLAVFILPCYDYDLTSTPGPGCTPQLVWSPNRNSPVEMGSTLELDSGGDLVLKDADRTVVWSTNTSGKSVEGMNLTELGNLVLFDEINFFVWQSFDHPTDSLLVGQTLAVGQKLTPNVSTTNLSESQLLSLSLTREGLFALVETNPSQVYYNKIYPTDFNLSGLWFLNGSLAFSSDSVISEIDSIFIPRTISGQYMKFCSDGHLRVYQWLADEWIEAVDLMTERVGECGYPFVCGRYGICSNGRQCRCPPSSNQNVYFKPMSDKHPELGCSEISPLSCGASQNNSFLELRGITYFDSGWSLQNVTGEICKEACAKNCSCKAAIFHPETDSDKYSYCSLLYEVFSLMDNDIEKAGYSSIAYIKVQGIPNQVLASSPKKNTSHRPLGHANRLLVILGSCIGAVIILVGVVVSFVQKKKRANKGEDEEYLDQVPGMPSRFSYDDLKALTGNFGKKLGEGGFGSVFEGTLTDGMRVAVKHLQGLGHIKNSFLAEVKSIGSIHHINLVRLVGFCSEKSHRLLIYEYMANGSLEKWIFKTNEVVLSWQQRKKIILDIAKGLNYLLEECRQKIIHLDIKPQNILLDENYNAKVSDFGLSKLVDRDESQVVTTMRGTPGYLAPEWLSSVITEKVDVYSFGVVILETVCGRKLFDSSQDEEDRNLLNLLKRKAKEDRFLEMVDKDAVDQQLCEVEAVTIMKLAACCLQAEYTRRPSMSTIIKVLEGAIEVEDDLDYNFWTHSVRVRSKANTSGGKGWGRQLATQTPPPRAPAPTEDVGYLSGGSGSSIGGSDPESTGDPELESPIDSGSGPPIGGTHKGCRIGDPDPLPLQFFVIGLK</sequence>
<dbReference type="GO" id="GO:0030246">
    <property type="term" value="F:carbohydrate binding"/>
    <property type="evidence" value="ECO:0007669"/>
    <property type="project" value="UniProtKB-KW"/>
</dbReference>
<dbReference type="Pfam" id="PF01453">
    <property type="entry name" value="B_lectin"/>
    <property type="match status" value="1"/>
</dbReference>
<dbReference type="Gene3D" id="3.30.200.20">
    <property type="entry name" value="Phosphorylase Kinase, domain 1"/>
    <property type="match status" value="1"/>
</dbReference>
<keyword evidence="5" id="KW-0597">Phosphoprotein</keyword>
<comment type="catalytic activity">
    <reaction evidence="18">
        <text>L-threonyl-[protein] + ATP = O-phospho-L-threonyl-[protein] + ADP + H(+)</text>
        <dbReference type="Rhea" id="RHEA:46608"/>
        <dbReference type="Rhea" id="RHEA-COMP:11060"/>
        <dbReference type="Rhea" id="RHEA-COMP:11605"/>
        <dbReference type="ChEBI" id="CHEBI:15378"/>
        <dbReference type="ChEBI" id="CHEBI:30013"/>
        <dbReference type="ChEBI" id="CHEBI:30616"/>
        <dbReference type="ChEBI" id="CHEBI:61977"/>
        <dbReference type="ChEBI" id="CHEBI:456216"/>
        <dbReference type="EC" id="2.7.11.1"/>
    </reaction>
</comment>
<protein>
    <recommendedName>
        <fullName evidence="2">non-specific serine/threonine protein kinase</fullName>
        <ecNumber evidence="2">2.7.11.1</ecNumber>
    </recommendedName>
</protein>
<evidence type="ECO:0000256" key="9">
    <source>
        <dbReference type="ARBA" id="ARBA00022734"/>
    </source>
</evidence>
<dbReference type="SUPFAM" id="SSF51110">
    <property type="entry name" value="alpha-D-mannose-specific plant lectins"/>
    <property type="match status" value="1"/>
</dbReference>